<accession>A0A0A9FNP4</accession>
<reference evidence="1" key="2">
    <citation type="journal article" date="2015" name="Data Brief">
        <title>Shoot transcriptome of the giant reed, Arundo donax.</title>
        <authorList>
            <person name="Barrero R.A."/>
            <person name="Guerrero F.D."/>
            <person name="Moolhuijzen P."/>
            <person name="Goolsby J.A."/>
            <person name="Tidwell J."/>
            <person name="Bellgard S.E."/>
            <person name="Bellgard M.I."/>
        </authorList>
    </citation>
    <scope>NUCLEOTIDE SEQUENCE</scope>
    <source>
        <tissue evidence="1">Shoot tissue taken approximately 20 cm above the soil surface</tissue>
    </source>
</reference>
<organism evidence="1">
    <name type="scientific">Arundo donax</name>
    <name type="common">Giant reed</name>
    <name type="synonym">Donax arundinaceus</name>
    <dbReference type="NCBI Taxonomy" id="35708"/>
    <lineage>
        <taxon>Eukaryota</taxon>
        <taxon>Viridiplantae</taxon>
        <taxon>Streptophyta</taxon>
        <taxon>Embryophyta</taxon>
        <taxon>Tracheophyta</taxon>
        <taxon>Spermatophyta</taxon>
        <taxon>Magnoliopsida</taxon>
        <taxon>Liliopsida</taxon>
        <taxon>Poales</taxon>
        <taxon>Poaceae</taxon>
        <taxon>PACMAD clade</taxon>
        <taxon>Arundinoideae</taxon>
        <taxon>Arundineae</taxon>
        <taxon>Arundo</taxon>
    </lineage>
</organism>
<protein>
    <submittedName>
        <fullName evidence="1">Uncharacterized protein</fullName>
    </submittedName>
</protein>
<dbReference type="EMBL" id="GBRH01183984">
    <property type="protein sequence ID" value="JAE13912.1"/>
    <property type="molecule type" value="Transcribed_RNA"/>
</dbReference>
<evidence type="ECO:0000313" key="1">
    <source>
        <dbReference type="EMBL" id="JAE13912.1"/>
    </source>
</evidence>
<sequence>MLSSTNRIYMNVNCQPAYKAYKERCICIIQNNSSKMTLGNERNNSLCGRDKCNPINSEISDKDVGPEKYSCPQFKQASCRIYHTFISNEMWPKTYNSVRHRRQILKVSIFHRQIIDSLIRAKDPGTVCIPCRVHAKKLNPNSLIVGKPIGYRKFTIK</sequence>
<dbReference type="AlphaFoldDB" id="A0A0A9FNP4"/>
<proteinExistence type="predicted"/>
<reference evidence="1" key="1">
    <citation type="submission" date="2014-09" db="EMBL/GenBank/DDBJ databases">
        <authorList>
            <person name="Magalhaes I.L.F."/>
            <person name="Oliveira U."/>
            <person name="Santos F.R."/>
            <person name="Vidigal T.H.D.A."/>
            <person name="Brescovit A.D."/>
            <person name="Santos A.J."/>
        </authorList>
    </citation>
    <scope>NUCLEOTIDE SEQUENCE</scope>
    <source>
        <tissue evidence="1">Shoot tissue taken approximately 20 cm above the soil surface</tissue>
    </source>
</reference>
<name>A0A0A9FNP4_ARUDO</name>